<dbReference type="PANTHER" id="PTHR16212">
    <property type="entry name" value="FOCADHESIN FAMILY MEMBER"/>
    <property type="match status" value="1"/>
</dbReference>
<dbReference type="InterPro" id="IPR045163">
    <property type="entry name" value="Focadhesin/RST1"/>
</dbReference>
<gene>
    <name evidence="2" type="ORF">RJ639_035680</name>
</gene>
<evidence type="ECO:0000259" key="1">
    <source>
        <dbReference type="Pfam" id="PF12530"/>
    </source>
</evidence>
<evidence type="ECO:0000313" key="2">
    <source>
        <dbReference type="EMBL" id="KAK3033054.1"/>
    </source>
</evidence>
<dbReference type="InterPro" id="IPR016024">
    <property type="entry name" value="ARM-type_fold"/>
</dbReference>
<dbReference type="Pfam" id="PF12530">
    <property type="entry name" value="DUF3730"/>
    <property type="match status" value="2"/>
</dbReference>
<reference evidence="2" key="1">
    <citation type="submission" date="2022-12" db="EMBL/GenBank/DDBJ databases">
        <title>Draft genome assemblies for two species of Escallonia (Escalloniales).</title>
        <authorList>
            <person name="Chanderbali A."/>
            <person name="Dervinis C."/>
            <person name="Anghel I."/>
            <person name="Soltis D."/>
            <person name="Soltis P."/>
            <person name="Zapata F."/>
        </authorList>
    </citation>
    <scope>NUCLEOTIDE SEQUENCE</scope>
    <source>
        <strain evidence="2">UCBG64.0493</strain>
        <tissue evidence="2">Leaf</tissue>
    </source>
</reference>
<dbReference type="GO" id="GO:0060147">
    <property type="term" value="P:regulation of post-transcriptional gene silencing"/>
    <property type="evidence" value="ECO:0007669"/>
    <property type="project" value="InterPro"/>
</dbReference>
<feature type="domain" description="DUF3730" evidence="1">
    <location>
        <begin position="415"/>
        <end position="570"/>
    </location>
</feature>
<protein>
    <recommendedName>
        <fullName evidence="1">DUF3730 domain-containing protein</fullName>
    </recommendedName>
</protein>
<organism evidence="2 3">
    <name type="scientific">Escallonia herrerae</name>
    <dbReference type="NCBI Taxonomy" id="1293975"/>
    <lineage>
        <taxon>Eukaryota</taxon>
        <taxon>Viridiplantae</taxon>
        <taxon>Streptophyta</taxon>
        <taxon>Embryophyta</taxon>
        <taxon>Tracheophyta</taxon>
        <taxon>Spermatophyta</taxon>
        <taxon>Magnoliopsida</taxon>
        <taxon>eudicotyledons</taxon>
        <taxon>Gunneridae</taxon>
        <taxon>Pentapetalae</taxon>
        <taxon>asterids</taxon>
        <taxon>campanulids</taxon>
        <taxon>Escalloniales</taxon>
        <taxon>Escalloniaceae</taxon>
        <taxon>Escallonia</taxon>
    </lineage>
</organism>
<dbReference type="EMBL" id="JAVXUP010000245">
    <property type="protein sequence ID" value="KAK3033054.1"/>
    <property type="molecule type" value="Genomic_DNA"/>
</dbReference>
<comment type="caution">
    <text evidence="2">The sequence shown here is derived from an EMBL/GenBank/DDBJ whole genome shotgun (WGS) entry which is preliminary data.</text>
</comment>
<dbReference type="SUPFAM" id="SSF48371">
    <property type="entry name" value="ARM repeat"/>
    <property type="match status" value="1"/>
</dbReference>
<evidence type="ECO:0000313" key="3">
    <source>
        <dbReference type="Proteomes" id="UP001188597"/>
    </source>
</evidence>
<name>A0AA88WTW3_9ASTE</name>
<proteinExistence type="predicted"/>
<feature type="domain" description="DUF3730" evidence="1">
    <location>
        <begin position="63"/>
        <end position="177"/>
    </location>
</feature>
<sequence>MDSYAPLLERTRVPQPSLQKLAVISIFDKLRSSPPHLNAESDPGRDAVTQSLSSASAPVVDQSILSCRTEVQLELVQQVLLFMVQNKKLGMVEVCEFLRPFLNYSILRIPYSTSLSLFTRNLILSMALLCCQYPSEAMPVFKLLIGCLSYFPCKNAVDSGAITYIAEYILDAVIVVLRHLVGTELSELEHEQLSILKLLFFLLTWKSETEHVGGKAAGSLNEELLFVFPAIHLLSSPSDSVKQAATDVLYILGRLSTNMFIKPKKEMMHGRSPSVSTPGCIISRMLKHMWFQDQSSFSNSFYLYHARIRETVYEGMIKLSKTSISLLCDYSLVLVERRKSSLPISRSQDMFLTEMPLLVGAIASVLVMHQKFGSCAVDLLAVTGSMDARLGVSLLLVILFYSNILYGKGEVFDLHDMLLKLLGVLPSLASHPAMMPLIVQTILPMLQKDAKPVLYATATRLLCKTWEINDRVFGSLQAVLLPKRFTEFASESNICLSMVVSIRDVCRRNPDRGVDLILSVSACIESQDPTIQALGFQSLAHLCEADAVDFYTAWSVVAKHVVNYLENPVLAHGFRHPGHGSIWAKARASAIVSLTQYEVLHIQKSILDFKERNLELFIHENNHEVLRAMEGFLVKIMAHEHTTRRRIVKDKRVGGNKIEKLLDVFPRVMFTLGNNSITRELPGAALFCLPLTPKDMNQGMSRVLQDIHARYENTLVEIAASLQLSRNILIALISLQSWKPFMHRWMRACIASVDAKAPPAKLDGSSNIATDILRSMRRIAEDSIPRSAENIALAVGALCMVLPSSAHAAKSTASKFLLNWLFQYEHEHRQWSAAISLGVITTCLHVTDHKQKFEINALFEVKLDGNVAAGSKSFLVKGACGVGLGFSCEDLLTRSKLFSKKCDGLEEDIWGVAGLVLGLGYSVSAIYRSGAHDVVLKIKALVLSWIPHVNRSVESSIISEKGEMMLSVGSCLALPVVVAFCQKVELIDDTDLDHIFSGCRELISELLSVKSSGTLYESLLMSSCIGSGSFLACIINEGAYSLKIEHVKDLLALFRRSYSSPHHPLVHLGGMLGVVNALGAGAGTLFQHSPPTSSQMTYDQKPESLYIMGPLISSAAMEPDLTSSIQEMFLVAQNAADHQLQHLAAWTISFLTRRLCFRERQYEDSNIQGGTGGSKSISQGFSQDSMIMKLCLWLLHLNHLETGSIAHVNTVATALRCLSHAPRLPLLDWGAIIRRCMRYEVQVVELLPPDSTFTKGVLRAECLQFSINHADKFDPLLTFLDELSDLPRFRTLELNLQSSMLFHLADLMEIFSGSRLEKLFDDVTKFTYALVSSDQTYNLEEKSSLRVSCWKGLCMCLDEASLNSQEYISNVEKCMEALFSTLPDLSSDAILEVDQGYVMEEWSEAVRCLGKARQDWLLVLLQVFKVEFTNEESPVLEVKKKIQAKARLVNIGSIPLSELGKLKAYMLNCRSQAIWDVLVDVASTLRYAEGSAKRQWLVDTVEISCVTSYPSTALRFLGLLSGCFSKYMPLLIVEQTVVLSDLPVTLASLLSDTSWETVAESVVLHLWTSTERIHSWITHRGREEEYSNAQSIDRSEDDTVVFLFQVMHHACVSLKDFLPLEKQLMLANMILP</sequence>
<keyword evidence="3" id="KW-1185">Reference proteome</keyword>
<accession>A0AA88WTW3</accession>
<dbReference type="PANTHER" id="PTHR16212:SF4">
    <property type="entry name" value="FOCADHESIN"/>
    <property type="match status" value="1"/>
</dbReference>
<dbReference type="InterPro" id="IPR022542">
    <property type="entry name" value="FOCAD/RST1_DUF3730"/>
</dbReference>
<dbReference type="Proteomes" id="UP001188597">
    <property type="component" value="Unassembled WGS sequence"/>
</dbReference>